<dbReference type="InterPro" id="IPR054708">
    <property type="entry name" value="MTPAP-like_central"/>
</dbReference>
<dbReference type="Gene3D" id="3.30.460.10">
    <property type="entry name" value="Beta Polymerase, domain 2"/>
    <property type="match status" value="1"/>
</dbReference>
<dbReference type="AlphaFoldDB" id="A0A146KFC7"/>
<evidence type="ECO:0000259" key="1">
    <source>
        <dbReference type="Pfam" id="PF22600"/>
    </source>
</evidence>
<dbReference type="GO" id="GO:0005730">
    <property type="term" value="C:nucleolus"/>
    <property type="evidence" value="ECO:0007669"/>
    <property type="project" value="TreeGrafter"/>
</dbReference>
<dbReference type="GO" id="GO:0031499">
    <property type="term" value="C:TRAMP complex"/>
    <property type="evidence" value="ECO:0007669"/>
    <property type="project" value="TreeGrafter"/>
</dbReference>
<feature type="non-terminal residue" evidence="2">
    <location>
        <position position="1"/>
    </location>
</feature>
<reference evidence="2" key="1">
    <citation type="submission" date="2015-07" db="EMBL/GenBank/DDBJ databases">
        <title>Adaptation to a free-living lifestyle via gene acquisitions in the diplomonad Trepomonas sp. PC1.</title>
        <authorList>
            <person name="Xu F."/>
            <person name="Jerlstrom-Hultqvist J."/>
            <person name="Kolisko M."/>
            <person name="Simpson A.G.B."/>
            <person name="Roger A.J."/>
            <person name="Svard S.G."/>
            <person name="Andersson J.O."/>
        </authorList>
    </citation>
    <scope>NUCLEOTIDE SEQUENCE</scope>
    <source>
        <strain evidence="2">PC1</strain>
    </source>
</reference>
<dbReference type="InterPro" id="IPR043519">
    <property type="entry name" value="NT_sf"/>
</dbReference>
<evidence type="ECO:0000313" key="2">
    <source>
        <dbReference type="EMBL" id="JAP94335.1"/>
    </source>
</evidence>
<protein>
    <submittedName>
        <fullName evidence="2">Nucleotidyltransferase domain-containing protein</fullName>
    </submittedName>
</protein>
<name>A0A146KFC7_9EUKA</name>
<sequence length="399" mass="45845">LLQQKHENQPQQEREPIKNLNLSDLNVTTQKVKFEEQIPWFSAEMSKMPHFERLNQEIINYVKFASLTYEEKLARDDLISRIKKCCQQIIPDADVHPYGSYASQLASYYSDIDIGVESQQRLPLIIMQKLTQLISNQIGKAQYITAKVPIIKGTCSKTLIDFDISFSSGDDTLKDVQNSLQCNEIEKALILVVKAFLRQRGLNTPHTGGISGHILTQLVQCYVQNRSQNFPYKLLDKMKFATSLMEFFELYGVLFNSKACYIYRNPTNQLEFRCRGDNIYYQVDGQNQLVVITHTGQIKDIAGGAYNFRQIRLSLEVNYFHLLQKSQGESILNRIISVDEFGRHTREKSVLASKSLDVSIVSQQEKESESQSQTIPIKSLLMGSYKKSRFDRLNIISKK</sequence>
<dbReference type="SUPFAM" id="SSF81301">
    <property type="entry name" value="Nucleotidyltransferase"/>
    <property type="match status" value="1"/>
</dbReference>
<feature type="non-terminal residue" evidence="2">
    <location>
        <position position="399"/>
    </location>
</feature>
<dbReference type="GO" id="GO:0003729">
    <property type="term" value="F:mRNA binding"/>
    <property type="evidence" value="ECO:0007669"/>
    <property type="project" value="TreeGrafter"/>
</dbReference>
<dbReference type="GO" id="GO:0031123">
    <property type="term" value="P:RNA 3'-end processing"/>
    <property type="evidence" value="ECO:0007669"/>
    <property type="project" value="TreeGrafter"/>
</dbReference>
<accession>A0A146KFC7</accession>
<gene>
    <name evidence="2" type="ORF">TPC1_13053</name>
</gene>
<dbReference type="EMBL" id="GDID01002271">
    <property type="protein sequence ID" value="JAP94335.1"/>
    <property type="molecule type" value="Transcribed_RNA"/>
</dbReference>
<dbReference type="PANTHER" id="PTHR23092">
    <property type="entry name" value="POLY(A) RNA POLYMERASE"/>
    <property type="match status" value="1"/>
</dbReference>
<dbReference type="CDD" id="cd05402">
    <property type="entry name" value="NT_PAP_TUTase"/>
    <property type="match status" value="1"/>
</dbReference>
<dbReference type="GO" id="GO:0043634">
    <property type="term" value="P:polyadenylation-dependent ncRNA catabolic process"/>
    <property type="evidence" value="ECO:0007669"/>
    <property type="project" value="TreeGrafter"/>
</dbReference>
<dbReference type="InterPro" id="IPR045862">
    <property type="entry name" value="Trf4-like"/>
</dbReference>
<dbReference type="SUPFAM" id="SSF81631">
    <property type="entry name" value="PAP/OAS1 substrate-binding domain"/>
    <property type="match status" value="1"/>
</dbReference>
<feature type="domain" description="Poly(A) RNA polymerase mitochondrial-like central palm" evidence="1">
    <location>
        <begin position="54"/>
        <end position="167"/>
    </location>
</feature>
<dbReference type="GO" id="GO:1990817">
    <property type="term" value="F:poly(A) RNA polymerase activity"/>
    <property type="evidence" value="ECO:0007669"/>
    <property type="project" value="InterPro"/>
</dbReference>
<proteinExistence type="predicted"/>
<dbReference type="PANTHER" id="PTHR23092:SF15">
    <property type="entry name" value="INACTIVE NON-CANONICAL POLY(A) RNA POLYMERASE PROTEIN TRF4-2-RELATED"/>
    <property type="match status" value="1"/>
</dbReference>
<dbReference type="Gene3D" id="1.10.1410.10">
    <property type="match status" value="1"/>
</dbReference>
<dbReference type="Pfam" id="PF22600">
    <property type="entry name" value="MTPAP-like_central"/>
    <property type="match status" value="1"/>
</dbReference>
<organism evidence="2">
    <name type="scientific">Trepomonas sp. PC1</name>
    <dbReference type="NCBI Taxonomy" id="1076344"/>
    <lineage>
        <taxon>Eukaryota</taxon>
        <taxon>Metamonada</taxon>
        <taxon>Diplomonadida</taxon>
        <taxon>Hexamitidae</taxon>
        <taxon>Hexamitinae</taxon>
        <taxon>Trepomonas</taxon>
    </lineage>
</organism>
<keyword evidence="2" id="KW-0808">Transferase</keyword>